<protein>
    <submittedName>
        <fullName evidence="2">Phosphoribosyltransferase</fullName>
    </submittedName>
</protein>
<name>A0A6B3N949_9CYAN</name>
<dbReference type="Gene3D" id="3.40.50.2020">
    <property type="match status" value="1"/>
</dbReference>
<dbReference type="GO" id="GO:0016757">
    <property type="term" value="F:glycosyltransferase activity"/>
    <property type="evidence" value="ECO:0007669"/>
    <property type="project" value="UniProtKB-KW"/>
</dbReference>
<dbReference type="EMBL" id="JAAHFQ010000159">
    <property type="protein sequence ID" value="NER28003.1"/>
    <property type="molecule type" value="Genomic_DNA"/>
</dbReference>
<dbReference type="Gene3D" id="3.30.1310.20">
    <property type="entry name" value="PRTase-like"/>
    <property type="match status" value="1"/>
</dbReference>
<evidence type="ECO:0000313" key="2">
    <source>
        <dbReference type="EMBL" id="NER28003.1"/>
    </source>
</evidence>
<keyword evidence="2" id="KW-0328">Glycosyltransferase</keyword>
<evidence type="ECO:0000259" key="1">
    <source>
        <dbReference type="Pfam" id="PF00156"/>
    </source>
</evidence>
<accession>A0A6B3N949</accession>
<gene>
    <name evidence="2" type="ORF">F6J89_10285</name>
</gene>
<dbReference type="AlphaFoldDB" id="A0A6B3N949"/>
<sequence length="230" mass="25134">MSSAPLFSDRLDAGQQLAQLLLNLVKQFHDGEGVSAQPIVYALPRGGIPVAVPVVRQLNCPLDIVAAKKITNAQNPELAIGAVTSDGHVLWSRFRPIGKRISSSRQTALRQAQTKAQQQLEQLKVACSCVNPRGALALVIDDGIATGMTMAAATRALRKYEPAQIWICSPVAPGGLMKWLEQWGDRVIVLQTPEPFISVSRFYAEFPQVKTNEALVCLQEVNQRFTATNY</sequence>
<dbReference type="SUPFAM" id="SSF53271">
    <property type="entry name" value="PRTase-like"/>
    <property type="match status" value="1"/>
</dbReference>
<dbReference type="CDD" id="cd06223">
    <property type="entry name" value="PRTases_typeI"/>
    <property type="match status" value="1"/>
</dbReference>
<dbReference type="Pfam" id="PF00156">
    <property type="entry name" value="Pribosyltran"/>
    <property type="match status" value="1"/>
</dbReference>
<dbReference type="InterPro" id="IPR029057">
    <property type="entry name" value="PRTase-like"/>
</dbReference>
<reference evidence="2" key="1">
    <citation type="submission" date="2019-11" db="EMBL/GenBank/DDBJ databases">
        <title>Genomic insights into an expanded diversity of filamentous marine cyanobacteria reveals the extraordinary biosynthetic potential of Moorea and Okeania.</title>
        <authorList>
            <person name="Ferreira Leao T."/>
            <person name="Wang M."/>
            <person name="Moss N."/>
            <person name="Da Silva R."/>
            <person name="Sanders J."/>
            <person name="Nurk S."/>
            <person name="Gurevich A."/>
            <person name="Humphrey G."/>
            <person name="Reher R."/>
            <person name="Zhu Q."/>
            <person name="Belda-Ferre P."/>
            <person name="Glukhov E."/>
            <person name="Rex R."/>
            <person name="Dorrestein P.C."/>
            <person name="Knight R."/>
            <person name="Pevzner P."/>
            <person name="Gerwick W.H."/>
            <person name="Gerwick L."/>
        </authorList>
    </citation>
    <scope>NUCLEOTIDE SEQUENCE</scope>
    <source>
        <strain evidence="2">SIO1C4</strain>
    </source>
</reference>
<proteinExistence type="predicted"/>
<organism evidence="2">
    <name type="scientific">Symploca sp. SIO1C4</name>
    <dbReference type="NCBI Taxonomy" id="2607765"/>
    <lineage>
        <taxon>Bacteria</taxon>
        <taxon>Bacillati</taxon>
        <taxon>Cyanobacteriota</taxon>
        <taxon>Cyanophyceae</taxon>
        <taxon>Coleofasciculales</taxon>
        <taxon>Coleofasciculaceae</taxon>
        <taxon>Symploca</taxon>
    </lineage>
</organism>
<feature type="domain" description="Phosphoribosyltransferase" evidence="1">
    <location>
        <begin position="9"/>
        <end position="173"/>
    </location>
</feature>
<keyword evidence="2" id="KW-0808">Transferase</keyword>
<dbReference type="InterPro" id="IPR000836">
    <property type="entry name" value="PRTase_dom"/>
</dbReference>
<comment type="caution">
    <text evidence="2">The sequence shown here is derived from an EMBL/GenBank/DDBJ whole genome shotgun (WGS) entry which is preliminary data.</text>
</comment>